<organism evidence="1 2">
    <name type="scientific">Afipia felis</name>
    <name type="common">Cat scratch disease bacillus</name>
    <dbReference type="NCBI Taxonomy" id="1035"/>
    <lineage>
        <taxon>Bacteria</taxon>
        <taxon>Pseudomonadati</taxon>
        <taxon>Pseudomonadota</taxon>
        <taxon>Alphaproteobacteria</taxon>
        <taxon>Hyphomicrobiales</taxon>
        <taxon>Nitrobacteraceae</taxon>
        <taxon>Afipia</taxon>
    </lineage>
</organism>
<accession>A0A090MSJ4</accession>
<protein>
    <submittedName>
        <fullName evidence="1">Uncharacterized protein</fullName>
    </submittedName>
</protein>
<evidence type="ECO:0000313" key="2">
    <source>
        <dbReference type="Proteomes" id="UP000035762"/>
    </source>
</evidence>
<proteinExistence type="predicted"/>
<keyword evidence="2" id="KW-1185">Reference proteome</keyword>
<dbReference type="AlphaFoldDB" id="A0A090MSJ4"/>
<dbReference type="EMBL" id="CCAZ020000002">
    <property type="protein sequence ID" value="CEG10291.1"/>
    <property type="molecule type" value="Genomic_DNA"/>
</dbReference>
<comment type="caution">
    <text evidence="1">The sequence shown here is derived from an EMBL/GenBank/DDBJ whole genome shotgun (WGS) entry which is preliminary data.</text>
</comment>
<sequence length="65" mass="7775">MSNQLSHWPPPLRIRLLLFVVSRIEHFLLLRCPKGRIRRLGLAWVDQIHARVRKKLSRAELPETR</sequence>
<dbReference type="Proteomes" id="UP000035762">
    <property type="component" value="Unassembled WGS sequence"/>
</dbReference>
<gene>
    <name evidence="1" type="ORF">BN961_03729</name>
</gene>
<name>A0A090MSJ4_AFIFE</name>
<evidence type="ECO:0000313" key="1">
    <source>
        <dbReference type="EMBL" id="CEG10291.1"/>
    </source>
</evidence>
<reference evidence="1 2" key="1">
    <citation type="journal article" date="2014" name="Genome Announc.">
        <title>Genome Sequence of Afipia felis Strain 76713, Isolated in Hospital Water Using an Amoeba Co-Culture Procedure.</title>
        <authorList>
            <person name="Benamar S."/>
            <person name="La Scola B."/>
            <person name="Croce O."/>
        </authorList>
    </citation>
    <scope>NUCLEOTIDE SEQUENCE [LARGE SCALE GENOMIC DNA]</scope>
    <source>
        <strain evidence="1 2">76713</strain>
    </source>
</reference>